<keyword evidence="4 5" id="KW-0472">Membrane</keyword>
<dbReference type="InterPro" id="IPR002293">
    <property type="entry name" value="AA/rel_permease1"/>
</dbReference>
<dbReference type="InterPro" id="IPR052962">
    <property type="entry name" value="AA_Transporter_AGT"/>
</dbReference>
<feature type="transmembrane region" description="Helical" evidence="5">
    <location>
        <begin position="375"/>
        <end position="396"/>
    </location>
</feature>
<dbReference type="AlphaFoldDB" id="A9LGS1"/>
<evidence type="ECO:0000313" key="6">
    <source>
        <dbReference type="EMBL" id="ABX10592.1"/>
    </source>
</evidence>
<feature type="transmembrane region" description="Helical" evidence="5">
    <location>
        <begin position="214"/>
        <end position="234"/>
    </location>
</feature>
<feature type="transmembrane region" description="Helical" evidence="5">
    <location>
        <begin position="496"/>
        <end position="513"/>
    </location>
</feature>
<evidence type="ECO:0000256" key="4">
    <source>
        <dbReference type="ARBA" id="ARBA00023136"/>
    </source>
</evidence>
<organism evidence="6">
    <name type="scientific">uncultured planctomycete 5H12</name>
    <dbReference type="NCBI Taxonomy" id="455067"/>
    <lineage>
        <taxon>Bacteria</taxon>
        <taxon>Pseudomonadati</taxon>
        <taxon>Planctomycetota</taxon>
        <taxon>Planctomycetia</taxon>
        <taxon>Planctomycetales</taxon>
        <taxon>environmental samples</taxon>
    </lineage>
</organism>
<feature type="transmembrane region" description="Helical" evidence="5">
    <location>
        <begin position="417"/>
        <end position="434"/>
    </location>
</feature>
<keyword evidence="2 5" id="KW-0812">Transmembrane</keyword>
<proteinExistence type="predicted"/>
<feature type="transmembrane region" description="Helical" evidence="5">
    <location>
        <begin position="142"/>
        <end position="166"/>
    </location>
</feature>
<dbReference type="Gene3D" id="1.20.1740.10">
    <property type="entry name" value="Amino acid/polyamine transporter I"/>
    <property type="match status" value="1"/>
</dbReference>
<comment type="subcellular location">
    <subcellularLocation>
        <location evidence="1">Membrane</location>
        <topology evidence="1">Multi-pass membrane protein</topology>
    </subcellularLocation>
</comment>
<dbReference type="GO" id="GO:0022857">
    <property type="term" value="F:transmembrane transporter activity"/>
    <property type="evidence" value="ECO:0007669"/>
    <property type="project" value="InterPro"/>
</dbReference>
<feature type="transmembrane region" description="Helical" evidence="5">
    <location>
        <begin position="173"/>
        <end position="194"/>
    </location>
</feature>
<dbReference type="EMBL" id="EF591884">
    <property type="protein sequence ID" value="ABX10592.1"/>
    <property type="molecule type" value="Genomic_DNA"/>
</dbReference>
<dbReference type="PANTHER" id="PTHR47547:SF1">
    <property type="entry name" value="ASPARTATE-PROTON SYMPORTER"/>
    <property type="match status" value="1"/>
</dbReference>
<gene>
    <name evidence="6" type="ORF">5H12_30</name>
</gene>
<sequence length="531" mass="56795">MGISLPSSNMSSPHLARHLTLFSMVMAVITSTIGSGWLFAPYFAARMAGPASLVSWVIGGLMAYALALVFAELGALLSTSGSLAQIPLLTHGRLLGFIGGWSAWLAYVSLPAIEVMATMEYLSSSFPFLTDDRGGAQVLTTTGMGLAVLLLVLFAWINLAGVIWLARWIDGLTVWKVSIPVVTSLILIVATSHWENLTPFIPSRIEESGGVLRAVSAGGILFSLLGFRTAMDLAGEARNPQRNVPLAMAIGLGVSLAIYILLQLAFLVAVPPELLEDGWGRLALSGHGGPLVAIVSGLGLTWLVTILLVDAAISPSGTSMVYMGAAARVNWMLSRCGLLPEIFGKTNKAAVPSVALLSSLVIGVVILRLPAGWEGVVNFLTTTLVIALSVGPVSLWSLREQWPDRPRPYRLPFSRPWCVVSFVLASWAVFWSGWETLSLAALSIVVPSFVFLVIEWVRGKAIQWRGGLWWFVYVAGLTLLTGLIGDGRPCACAMQWQLLAVAAFALAVFPIAIRSRLKHVAPEATVMLAPD</sequence>
<feature type="transmembrane region" description="Helical" evidence="5">
    <location>
        <begin position="98"/>
        <end position="122"/>
    </location>
</feature>
<feature type="transmembrane region" description="Helical" evidence="5">
    <location>
        <begin position="440"/>
        <end position="457"/>
    </location>
</feature>
<feature type="transmembrane region" description="Helical" evidence="5">
    <location>
        <begin position="56"/>
        <end position="77"/>
    </location>
</feature>
<dbReference type="Pfam" id="PF13520">
    <property type="entry name" value="AA_permease_2"/>
    <property type="match status" value="1"/>
</dbReference>
<dbReference type="GO" id="GO:0016020">
    <property type="term" value="C:membrane"/>
    <property type="evidence" value="ECO:0007669"/>
    <property type="project" value="UniProtKB-SubCell"/>
</dbReference>
<evidence type="ECO:0000256" key="2">
    <source>
        <dbReference type="ARBA" id="ARBA00022692"/>
    </source>
</evidence>
<feature type="transmembrane region" description="Helical" evidence="5">
    <location>
        <begin position="290"/>
        <end position="313"/>
    </location>
</feature>
<dbReference type="PANTHER" id="PTHR47547">
    <property type="match status" value="1"/>
</dbReference>
<name>A9LGS1_9BACT</name>
<evidence type="ECO:0000256" key="3">
    <source>
        <dbReference type="ARBA" id="ARBA00022989"/>
    </source>
</evidence>
<keyword evidence="3 5" id="KW-1133">Transmembrane helix</keyword>
<feature type="transmembrane region" description="Helical" evidence="5">
    <location>
        <begin position="21"/>
        <end position="44"/>
    </location>
</feature>
<evidence type="ECO:0000256" key="5">
    <source>
        <dbReference type="SAM" id="Phobius"/>
    </source>
</evidence>
<evidence type="ECO:0000256" key="1">
    <source>
        <dbReference type="ARBA" id="ARBA00004141"/>
    </source>
</evidence>
<feature type="transmembrane region" description="Helical" evidence="5">
    <location>
        <begin position="349"/>
        <end position="369"/>
    </location>
</feature>
<feature type="transmembrane region" description="Helical" evidence="5">
    <location>
        <begin position="466"/>
        <end position="484"/>
    </location>
</feature>
<feature type="transmembrane region" description="Helical" evidence="5">
    <location>
        <begin position="246"/>
        <end position="270"/>
    </location>
</feature>
<protein>
    <submittedName>
        <fullName evidence="6">Amino acid permease family protein</fullName>
    </submittedName>
</protein>
<accession>A9LGS1</accession>
<reference evidence="6" key="1">
    <citation type="journal article" date="2007" name="ISME J.">
        <title>Fosmids of novel marine Planctomycetes from the Namibian and Oregon coast upwelling systems and their cross-comparison with planctomycete genomes.</title>
        <authorList>
            <person name="Woebken D."/>
            <person name="Teeling H."/>
            <person name="Wecker P."/>
            <person name="Dumitriu A."/>
            <person name="Kostadinov I."/>
            <person name="DeLong E.F."/>
            <person name="Amann R."/>
            <person name="Gloeckner F.O."/>
        </authorList>
    </citation>
    <scope>NUCLEOTIDE SEQUENCE</scope>
</reference>
<dbReference type="PIRSF" id="PIRSF006060">
    <property type="entry name" value="AA_transporter"/>
    <property type="match status" value="1"/>
</dbReference>